<keyword evidence="1" id="KW-0479">Metal-binding</keyword>
<evidence type="ECO:0000256" key="1">
    <source>
        <dbReference type="RuleBase" id="RU000356"/>
    </source>
</evidence>
<evidence type="ECO:0000313" key="4">
    <source>
        <dbReference type="Proteomes" id="UP000199093"/>
    </source>
</evidence>
<dbReference type="Pfam" id="PF00042">
    <property type="entry name" value="Globin"/>
    <property type="match status" value="1"/>
</dbReference>
<dbReference type="GO" id="GO:0071949">
    <property type="term" value="F:FAD binding"/>
    <property type="evidence" value="ECO:0007669"/>
    <property type="project" value="TreeGrafter"/>
</dbReference>
<dbReference type="PANTHER" id="PTHR43396">
    <property type="entry name" value="FLAVOHEMOPROTEIN"/>
    <property type="match status" value="1"/>
</dbReference>
<dbReference type="GO" id="GO:0020037">
    <property type="term" value="F:heme binding"/>
    <property type="evidence" value="ECO:0007669"/>
    <property type="project" value="InterPro"/>
</dbReference>
<protein>
    <submittedName>
        <fullName evidence="3">Globin</fullName>
    </submittedName>
</protein>
<keyword evidence="4" id="KW-1185">Reference proteome</keyword>
<comment type="similarity">
    <text evidence="1">Belongs to the globin family.</text>
</comment>
<evidence type="ECO:0000259" key="2">
    <source>
        <dbReference type="PROSITE" id="PS01033"/>
    </source>
</evidence>
<keyword evidence="1" id="KW-0349">Heme</keyword>
<dbReference type="Gene3D" id="1.10.490.10">
    <property type="entry name" value="Globins"/>
    <property type="match status" value="1"/>
</dbReference>
<reference evidence="3 4" key="1">
    <citation type="submission" date="2016-10" db="EMBL/GenBank/DDBJ databases">
        <authorList>
            <person name="de Groot N.N."/>
        </authorList>
    </citation>
    <scope>NUCLEOTIDE SEQUENCE [LARGE SCALE GENOMIC DNA]</scope>
    <source>
        <strain evidence="3 4">DSM 26424</strain>
    </source>
</reference>
<accession>A0A1G8T2I5</accession>
<sequence length="148" mass="16213">MTPDDIRLVRHHFAALSGQEEAFSAAFYDHLFALAPDLRAYFPRDTADQGRKLMAVLHFAMDHLDRAETLAPAVIALGARHADYGVRPDQFAPVGAALLQVLEQWLGAAFDARARQVWTSLYGALADLMRQGLLSAAPRAERLAKAAS</sequence>
<dbReference type="PANTHER" id="PTHR43396:SF6">
    <property type="entry name" value="ABL201WP"/>
    <property type="match status" value="1"/>
</dbReference>
<dbReference type="PRINTS" id="PR01907">
    <property type="entry name" value="WORMGLOBIN"/>
</dbReference>
<dbReference type="SUPFAM" id="SSF46458">
    <property type="entry name" value="Globin-like"/>
    <property type="match status" value="1"/>
</dbReference>
<dbReference type="EMBL" id="FNEJ01000027">
    <property type="protein sequence ID" value="SDJ35621.1"/>
    <property type="molecule type" value="Genomic_DNA"/>
</dbReference>
<dbReference type="GO" id="GO:0008941">
    <property type="term" value="F:nitric oxide dioxygenase NAD(P)H activity"/>
    <property type="evidence" value="ECO:0007669"/>
    <property type="project" value="TreeGrafter"/>
</dbReference>
<keyword evidence="1" id="KW-0561">Oxygen transport</keyword>
<name>A0A1G8T2I5_9RHOB</name>
<dbReference type="GO" id="GO:0046210">
    <property type="term" value="P:nitric oxide catabolic process"/>
    <property type="evidence" value="ECO:0007669"/>
    <property type="project" value="TreeGrafter"/>
</dbReference>
<evidence type="ECO:0000313" key="3">
    <source>
        <dbReference type="EMBL" id="SDJ35621.1"/>
    </source>
</evidence>
<gene>
    <name evidence="3" type="ORF">SAMN04487993_102758</name>
</gene>
<keyword evidence="1" id="KW-0408">Iron</keyword>
<dbReference type="GO" id="GO:0019825">
    <property type="term" value="F:oxygen binding"/>
    <property type="evidence" value="ECO:0007669"/>
    <property type="project" value="InterPro"/>
</dbReference>
<dbReference type="PROSITE" id="PS01033">
    <property type="entry name" value="GLOBIN"/>
    <property type="match status" value="1"/>
</dbReference>
<dbReference type="GO" id="GO:0071500">
    <property type="term" value="P:cellular response to nitrosative stress"/>
    <property type="evidence" value="ECO:0007669"/>
    <property type="project" value="TreeGrafter"/>
</dbReference>
<dbReference type="InterPro" id="IPR009050">
    <property type="entry name" value="Globin-like_sf"/>
</dbReference>
<dbReference type="AlphaFoldDB" id="A0A1G8T2I5"/>
<proteinExistence type="inferred from homology"/>
<dbReference type="STRING" id="555512.SAMN04487993_102758"/>
<dbReference type="RefSeq" id="WP_165616903.1">
    <property type="nucleotide sequence ID" value="NZ_FNEJ01000027.1"/>
</dbReference>
<dbReference type="InterPro" id="IPR000971">
    <property type="entry name" value="Globin"/>
</dbReference>
<feature type="domain" description="Globin" evidence="2">
    <location>
        <begin position="1"/>
        <end position="134"/>
    </location>
</feature>
<keyword evidence="1" id="KW-0813">Transport</keyword>
<dbReference type="GO" id="GO:0005344">
    <property type="term" value="F:oxygen carrier activity"/>
    <property type="evidence" value="ECO:0007669"/>
    <property type="project" value="UniProtKB-KW"/>
</dbReference>
<organism evidence="3 4">
    <name type="scientific">Salipiger marinus</name>
    <dbReference type="NCBI Taxonomy" id="555512"/>
    <lineage>
        <taxon>Bacteria</taxon>
        <taxon>Pseudomonadati</taxon>
        <taxon>Pseudomonadota</taxon>
        <taxon>Alphaproteobacteria</taxon>
        <taxon>Rhodobacterales</taxon>
        <taxon>Roseobacteraceae</taxon>
        <taxon>Salipiger</taxon>
    </lineage>
</organism>
<dbReference type="Proteomes" id="UP000199093">
    <property type="component" value="Unassembled WGS sequence"/>
</dbReference>
<dbReference type="InterPro" id="IPR012292">
    <property type="entry name" value="Globin/Proto"/>
</dbReference>